<sequence>MIDKYHINPNLITCISLLSVCGNARDMKSAELIWDTIKNDSSIRIDEIAITSMLNMIEILDYSQRSEQFISINEISCTIIMLGFLRTNKIKEMFDFYDQQIPKLLLNNKINLKYNKLISLKS</sequence>
<feature type="non-terminal residue" evidence="1">
    <location>
        <position position="122"/>
    </location>
</feature>
<dbReference type="InterPro" id="IPR011990">
    <property type="entry name" value="TPR-like_helical_dom_sf"/>
</dbReference>
<keyword evidence="2" id="KW-1185">Reference proteome</keyword>
<protein>
    <recommendedName>
        <fullName evidence="3">Pentatricopeptide repeat-containing protein</fullName>
    </recommendedName>
</protein>
<dbReference type="Proteomes" id="UP000023152">
    <property type="component" value="Unassembled WGS sequence"/>
</dbReference>
<proteinExistence type="predicted"/>
<evidence type="ECO:0000313" key="2">
    <source>
        <dbReference type="Proteomes" id="UP000023152"/>
    </source>
</evidence>
<organism evidence="1 2">
    <name type="scientific">Reticulomyxa filosa</name>
    <dbReference type="NCBI Taxonomy" id="46433"/>
    <lineage>
        <taxon>Eukaryota</taxon>
        <taxon>Sar</taxon>
        <taxon>Rhizaria</taxon>
        <taxon>Retaria</taxon>
        <taxon>Foraminifera</taxon>
        <taxon>Monothalamids</taxon>
        <taxon>Reticulomyxidae</taxon>
        <taxon>Reticulomyxa</taxon>
    </lineage>
</organism>
<dbReference type="EMBL" id="ASPP01032989">
    <property type="protein sequence ID" value="ETO03548.1"/>
    <property type="molecule type" value="Genomic_DNA"/>
</dbReference>
<comment type="caution">
    <text evidence="1">The sequence shown here is derived from an EMBL/GenBank/DDBJ whole genome shotgun (WGS) entry which is preliminary data.</text>
</comment>
<accession>X6LNP2</accession>
<evidence type="ECO:0000313" key="1">
    <source>
        <dbReference type="EMBL" id="ETO03548.1"/>
    </source>
</evidence>
<evidence type="ECO:0008006" key="3">
    <source>
        <dbReference type="Google" id="ProtNLM"/>
    </source>
</evidence>
<dbReference type="Gene3D" id="1.25.40.10">
    <property type="entry name" value="Tetratricopeptide repeat domain"/>
    <property type="match status" value="1"/>
</dbReference>
<dbReference type="AlphaFoldDB" id="X6LNP2"/>
<name>X6LNP2_RETFI</name>
<reference evidence="1 2" key="1">
    <citation type="journal article" date="2013" name="Curr. Biol.">
        <title>The Genome of the Foraminiferan Reticulomyxa filosa.</title>
        <authorList>
            <person name="Glockner G."/>
            <person name="Hulsmann N."/>
            <person name="Schleicher M."/>
            <person name="Noegel A.A."/>
            <person name="Eichinger L."/>
            <person name="Gallinger C."/>
            <person name="Pawlowski J."/>
            <person name="Sierra R."/>
            <person name="Euteneuer U."/>
            <person name="Pillet L."/>
            <person name="Moustafa A."/>
            <person name="Platzer M."/>
            <person name="Groth M."/>
            <person name="Szafranski K."/>
            <person name="Schliwa M."/>
        </authorList>
    </citation>
    <scope>NUCLEOTIDE SEQUENCE [LARGE SCALE GENOMIC DNA]</scope>
</reference>
<gene>
    <name evidence="1" type="ORF">RFI_33853</name>
</gene>